<gene>
    <name evidence="3" type="ORF">SAMN04487859_113101</name>
</gene>
<organism evidence="3 4">
    <name type="scientific">Roseovarius lutimaris</name>
    <dbReference type="NCBI Taxonomy" id="1005928"/>
    <lineage>
        <taxon>Bacteria</taxon>
        <taxon>Pseudomonadati</taxon>
        <taxon>Pseudomonadota</taxon>
        <taxon>Alphaproteobacteria</taxon>
        <taxon>Rhodobacterales</taxon>
        <taxon>Roseobacteraceae</taxon>
        <taxon>Roseovarius</taxon>
    </lineage>
</organism>
<proteinExistence type="predicted"/>
<dbReference type="SUPFAM" id="SSF81469">
    <property type="entry name" value="Bacterial aa3 type cytochrome c oxidase subunit IV"/>
    <property type="match status" value="1"/>
</dbReference>
<dbReference type="STRING" id="1005928.SAMN04487859_113101"/>
<accession>A0A1I5DTG8</accession>
<evidence type="ECO:0000259" key="2">
    <source>
        <dbReference type="Pfam" id="PF07835"/>
    </source>
</evidence>
<keyword evidence="1" id="KW-1133">Transmembrane helix</keyword>
<dbReference type="AlphaFoldDB" id="A0A1I5DTG8"/>
<reference evidence="4" key="1">
    <citation type="submission" date="2016-10" db="EMBL/GenBank/DDBJ databases">
        <authorList>
            <person name="Varghese N."/>
            <person name="Submissions S."/>
        </authorList>
    </citation>
    <scope>NUCLEOTIDE SEQUENCE [LARGE SCALE GENOMIC DNA]</scope>
    <source>
        <strain evidence="4">DSM 28463</strain>
    </source>
</reference>
<keyword evidence="1" id="KW-0472">Membrane</keyword>
<feature type="transmembrane region" description="Helical" evidence="1">
    <location>
        <begin position="21"/>
        <end position="42"/>
    </location>
</feature>
<dbReference type="Proteomes" id="UP000198599">
    <property type="component" value="Unassembled WGS sequence"/>
</dbReference>
<dbReference type="OrthoDB" id="7691500at2"/>
<dbReference type="InterPro" id="IPR012422">
    <property type="entry name" value="Cyt_c_oxidase_su4_bac-aa3"/>
</dbReference>
<dbReference type="Pfam" id="PF07835">
    <property type="entry name" value="COX4_pro_2"/>
    <property type="match status" value="1"/>
</dbReference>
<sequence>MADHKHGEMDIQVQEKTFDGFVKYVTWAVVVIIGVLIFTALVNG</sequence>
<evidence type="ECO:0000313" key="3">
    <source>
        <dbReference type="EMBL" id="SFO02400.1"/>
    </source>
</evidence>
<keyword evidence="4" id="KW-1185">Reference proteome</keyword>
<dbReference type="InterPro" id="IPR036596">
    <property type="entry name" value="Cyt-C_aa3_sf"/>
</dbReference>
<name>A0A1I5DTG8_9RHOB</name>
<protein>
    <submittedName>
        <fullName evidence="3">Aa3 type cytochrome c oxidase subunit IV</fullName>
    </submittedName>
</protein>
<evidence type="ECO:0000256" key="1">
    <source>
        <dbReference type="SAM" id="Phobius"/>
    </source>
</evidence>
<keyword evidence="1" id="KW-0812">Transmembrane</keyword>
<feature type="domain" description="Cytochrome c oxidase subunit IV bacterial aa3 type" evidence="2">
    <location>
        <begin position="4"/>
        <end position="42"/>
    </location>
</feature>
<dbReference type="Gene3D" id="1.20.5.160">
    <property type="entry name" value="Bacterial aa3 type cytochrome c oxidase subunit IV"/>
    <property type="match status" value="1"/>
</dbReference>
<dbReference type="EMBL" id="FOVP01000013">
    <property type="protein sequence ID" value="SFO02400.1"/>
    <property type="molecule type" value="Genomic_DNA"/>
</dbReference>
<evidence type="ECO:0000313" key="4">
    <source>
        <dbReference type="Proteomes" id="UP000198599"/>
    </source>
</evidence>